<protein>
    <submittedName>
        <fullName evidence="6">Heme-containing dehydratase protein</fullName>
    </submittedName>
</protein>
<organism evidence="6 7">
    <name type="scientific">Dactylonectria macrodidyma</name>
    <dbReference type="NCBI Taxonomy" id="307937"/>
    <lineage>
        <taxon>Eukaryota</taxon>
        <taxon>Fungi</taxon>
        <taxon>Dikarya</taxon>
        <taxon>Ascomycota</taxon>
        <taxon>Pezizomycotina</taxon>
        <taxon>Sordariomycetes</taxon>
        <taxon>Hypocreomycetidae</taxon>
        <taxon>Hypocreales</taxon>
        <taxon>Nectriaceae</taxon>
        <taxon>Dactylonectria</taxon>
    </lineage>
</organism>
<evidence type="ECO:0000256" key="3">
    <source>
        <dbReference type="ARBA" id="ARBA00022723"/>
    </source>
</evidence>
<keyword evidence="3" id="KW-0479">Metal-binding</keyword>
<gene>
    <name evidence="6" type="ORF">EDB81DRAFT_836895</name>
</gene>
<dbReference type="Proteomes" id="UP000738349">
    <property type="component" value="Unassembled WGS sequence"/>
</dbReference>
<evidence type="ECO:0000256" key="1">
    <source>
        <dbReference type="ARBA" id="ARBA00001970"/>
    </source>
</evidence>
<name>A0A9P9JSC1_9HYPO</name>
<dbReference type="OrthoDB" id="3465714at2759"/>
<evidence type="ECO:0000256" key="4">
    <source>
        <dbReference type="ARBA" id="ARBA00023004"/>
    </source>
</evidence>
<dbReference type="AlphaFoldDB" id="A0A9P9JSC1"/>
<evidence type="ECO:0000256" key="2">
    <source>
        <dbReference type="ARBA" id="ARBA00022617"/>
    </source>
</evidence>
<keyword evidence="4" id="KW-0408">Iron</keyword>
<keyword evidence="5" id="KW-0456">Lyase</keyword>
<reference evidence="6" key="1">
    <citation type="journal article" date="2021" name="Nat. Commun.">
        <title>Genetic determinants of endophytism in the Arabidopsis root mycobiome.</title>
        <authorList>
            <person name="Mesny F."/>
            <person name="Miyauchi S."/>
            <person name="Thiergart T."/>
            <person name="Pickel B."/>
            <person name="Atanasova L."/>
            <person name="Karlsson M."/>
            <person name="Huettel B."/>
            <person name="Barry K.W."/>
            <person name="Haridas S."/>
            <person name="Chen C."/>
            <person name="Bauer D."/>
            <person name="Andreopoulos W."/>
            <person name="Pangilinan J."/>
            <person name="LaButti K."/>
            <person name="Riley R."/>
            <person name="Lipzen A."/>
            <person name="Clum A."/>
            <person name="Drula E."/>
            <person name="Henrissat B."/>
            <person name="Kohler A."/>
            <person name="Grigoriev I.V."/>
            <person name="Martin F.M."/>
            <person name="Hacquard S."/>
        </authorList>
    </citation>
    <scope>NUCLEOTIDE SEQUENCE</scope>
    <source>
        <strain evidence="6">MPI-CAGE-AT-0147</strain>
    </source>
</reference>
<dbReference type="EMBL" id="JAGMUV010000001">
    <property type="protein sequence ID" value="KAH7177088.1"/>
    <property type="molecule type" value="Genomic_DNA"/>
</dbReference>
<comment type="cofactor">
    <cofactor evidence="1">
        <name>heme b</name>
        <dbReference type="ChEBI" id="CHEBI:60344"/>
    </cofactor>
</comment>
<dbReference type="InterPro" id="IPR025702">
    <property type="entry name" value="OXD"/>
</dbReference>
<proteinExistence type="predicted"/>
<dbReference type="Pfam" id="PF13816">
    <property type="entry name" value="Dehydratase_hem"/>
    <property type="match status" value="1"/>
</dbReference>
<comment type="caution">
    <text evidence="6">The sequence shown here is derived from an EMBL/GenBank/DDBJ whole genome shotgun (WGS) entry which is preliminary data.</text>
</comment>
<dbReference type="GO" id="GO:0016829">
    <property type="term" value="F:lyase activity"/>
    <property type="evidence" value="ECO:0007669"/>
    <property type="project" value="UniProtKB-KW"/>
</dbReference>
<sequence length="287" mass="32646">MLSGNSKFQPGDKFIYGIFGIQYQGEEPSGRPAELIKDAGVWRETLTVSSSRMQNAVSREHKYGINGLDDMEMFTEKIGYWGCPRDRIHESSPDEQFTSPLENMPHSVPETETIRSGRTVITDLPDSICFLVEGQDHSLTTPVERTHWFDEFDDLVTGWMQDFGEDTIENGLLSVRIGYVPGNGKSKGTQPVNLAHNRKIELFYWLDMKKFERIGRVHRGHQKIRKKFMDDYCPVGRMGNGIRKITLWEETSIMKGGQIQAEYVGCREGTAFMAYDKSGVIKSKTVS</sequence>
<dbReference type="GO" id="GO:0046872">
    <property type="term" value="F:metal ion binding"/>
    <property type="evidence" value="ECO:0007669"/>
    <property type="project" value="UniProtKB-KW"/>
</dbReference>
<keyword evidence="7" id="KW-1185">Reference proteome</keyword>
<accession>A0A9P9JSC1</accession>
<keyword evidence="2" id="KW-0349">Heme</keyword>
<evidence type="ECO:0000256" key="5">
    <source>
        <dbReference type="ARBA" id="ARBA00023239"/>
    </source>
</evidence>
<evidence type="ECO:0000313" key="6">
    <source>
        <dbReference type="EMBL" id="KAH7177088.1"/>
    </source>
</evidence>
<evidence type="ECO:0000313" key="7">
    <source>
        <dbReference type="Proteomes" id="UP000738349"/>
    </source>
</evidence>